<protein>
    <submittedName>
        <fullName evidence="2">Fatty acid amide hydrolase</fullName>
    </submittedName>
</protein>
<gene>
    <name evidence="2" type="primary">FAAH</name>
</gene>
<dbReference type="SUPFAM" id="SSF75304">
    <property type="entry name" value="Amidase signature (AS) enzymes"/>
    <property type="match status" value="1"/>
</dbReference>
<reference evidence="2" key="2">
    <citation type="submission" date="2016-06" db="EMBL/GenBank/DDBJ databases">
        <title>The genome of a short-lived fish provides insights into sex chromosome evolution and the genetic control of aging.</title>
        <authorList>
            <person name="Reichwald K."/>
            <person name="Felder M."/>
            <person name="Petzold A."/>
            <person name="Koch P."/>
            <person name="Groth M."/>
            <person name="Platzer M."/>
        </authorList>
    </citation>
    <scope>NUCLEOTIDE SEQUENCE</scope>
    <source>
        <tissue evidence="2">Brain</tissue>
    </source>
</reference>
<organism evidence="2">
    <name type="scientific">Nothobranchius korthausae</name>
    <dbReference type="NCBI Taxonomy" id="1143690"/>
    <lineage>
        <taxon>Eukaryota</taxon>
        <taxon>Metazoa</taxon>
        <taxon>Chordata</taxon>
        <taxon>Craniata</taxon>
        <taxon>Vertebrata</taxon>
        <taxon>Euteleostomi</taxon>
        <taxon>Actinopterygii</taxon>
        <taxon>Neopterygii</taxon>
        <taxon>Teleostei</taxon>
        <taxon>Neoteleostei</taxon>
        <taxon>Acanthomorphata</taxon>
        <taxon>Ovalentaria</taxon>
        <taxon>Atherinomorphae</taxon>
        <taxon>Cyprinodontiformes</taxon>
        <taxon>Nothobranchiidae</taxon>
        <taxon>Nothobranchius</taxon>
    </lineage>
</organism>
<proteinExistence type="predicted"/>
<dbReference type="PANTHER" id="PTHR45847:SF6">
    <property type="entry name" value="FATTY ACID AMIDE HYDROLASE"/>
    <property type="match status" value="1"/>
</dbReference>
<evidence type="ECO:0000313" key="2">
    <source>
        <dbReference type="EMBL" id="SBQ73206.1"/>
    </source>
</evidence>
<dbReference type="GO" id="GO:0009062">
    <property type="term" value="P:fatty acid catabolic process"/>
    <property type="evidence" value="ECO:0007669"/>
    <property type="project" value="TreeGrafter"/>
</dbReference>
<dbReference type="InterPro" id="IPR023631">
    <property type="entry name" value="Amidase_dom"/>
</dbReference>
<feature type="domain" description="Amidase" evidence="1">
    <location>
        <begin position="1"/>
        <end position="281"/>
    </location>
</feature>
<dbReference type="PANTHER" id="PTHR45847">
    <property type="entry name" value="FATTY ACID AMIDE HYDROLASE"/>
    <property type="match status" value="1"/>
</dbReference>
<evidence type="ECO:0000259" key="1">
    <source>
        <dbReference type="Pfam" id="PF01425"/>
    </source>
</evidence>
<dbReference type="InterPro" id="IPR052096">
    <property type="entry name" value="Endocannabinoid_amidase"/>
</dbReference>
<dbReference type="EMBL" id="HAEC01005129">
    <property type="protein sequence ID" value="SBQ73206.1"/>
    <property type="molecule type" value="Transcribed_RNA"/>
</dbReference>
<dbReference type="GO" id="GO:0017064">
    <property type="term" value="F:fatty acid amide hydrolase activity"/>
    <property type="evidence" value="ECO:0007669"/>
    <property type="project" value="TreeGrafter"/>
</dbReference>
<accession>A0A1A8GQC1</accession>
<sequence>MARDVDSLVLCMQALLCDHMFSLDPTVPPVPFNVQLYESSKPLRIGYLESDGYSQPTPSMARGIREVKALLEQAGHTLVPYQPLRISKIMTELVFKGIFADGATSMVQKLKGGPIDPCLRDQINFYTLPKWLKRIIGFLLKPFSPRFPFILDAASGLKSIPDLWKQHAAVEDYISETIAHWRSCNIDVVLCPVIGPAYNFTYCGQISTILSYTALYNLLNFPAGVVPVSTVTTDDEEELKHYKGVFQDKMDKLLKKAVTGAEGLPVAVQCVALPWQDEVCLRFMKEVEDLVKQKRK</sequence>
<dbReference type="GO" id="GO:0004040">
    <property type="term" value="F:amidase activity"/>
    <property type="evidence" value="ECO:0007669"/>
    <property type="project" value="TreeGrafter"/>
</dbReference>
<reference evidence="2" key="1">
    <citation type="submission" date="2016-05" db="EMBL/GenBank/DDBJ databases">
        <authorList>
            <person name="Lavstsen T."/>
            <person name="Jespersen J.S."/>
        </authorList>
    </citation>
    <scope>NUCLEOTIDE SEQUENCE</scope>
    <source>
        <tissue evidence="2">Brain</tissue>
    </source>
</reference>
<keyword evidence="2" id="KW-0378">Hydrolase</keyword>
<dbReference type="Pfam" id="PF01425">
    <property type="entry name" value="Amidase"/>
    <property type="match status" value="1"/>
</dbReference>
<dbReference type="InterPro" id="IPR036928">
    <property type="entry name" value="AS_sf"/>
</dbReference>
<dbReference type="Gene3D" id="3.90.1300.10">
    <property type="entry name" value="Amidase signature (AS) domain"/>
    <property type="match status" value="1"/>
</dbReference>
<dbReference type="AlphaFoldDB" id="A0A1A8GQC1"/>
<name>A0A1A8GQC1_9TELE</name>